<dbReference type="AlphaFoldDB" id="A0AAW1E770"/>
<evidence type="ECO:0000313" key="3">
    <source>
        <dbReference type="Proteomes" id="UP001488805"/>
    </source>
</evidence>
<reference evidence="2 3" key="1">
    <citation type="journal article" date="2024" name="Genome Biol. Evol.">
        <title>Chromosome-level genome assembly of the viviparous eelpout Zoarces viviparus.</title>
        <authorList>
            <person name="Fuhrmann N."/>
            <person name="Brasseur M.V."/>
            <person name="Bakowski C.E."/>
            <person name="Podsiadlowski L."/>
            <person name="Prost S."/>
            <person name="Krehenwinkel H."/>
            <person name="Mayer C."/>
        </authorList>
    </citation>
    <scope>NUCLEOTIDE SEQUENCE [LARGE SCALE GENOMIC DNA]</scope>
    <source>
        <strain evidence="2">NO-MEL_2022_Ind0_liver</strain>
    </source>
</reference>
<gene>
    <name evidence="2" type="ORF">VZT92_023341</name>
</gene>
<accession>A0AAW1E770</accession>
<proteinExistence type="predicted"/>
<comment type="caution">
    <text evidence="2">The sequence shown here is derived from an EMBL/GenBank/DDBJ whole genome shotgun (WGS) entry which is preliminary data.</text>
</comment>
<evidence type="ECO:0000313" key="2">
    <source>
        <dbReference type="EMBL" id="KAK9518012.1"/>
    </source>
</evidence>
<protein>
    <submittedName>
        <fullName evidence="2">Uncharacterized protein</fullName>
    </submittedName>
</protein>
<feature type="region of interest" description="Disordered" evidence="1">
    <location>
        <begin position="58"/>
        <end position="78"/>
    </location>
</feature>
<dbReference type="EMBL" id="JBCEZU010000538">
    <property type="protein sequence ID" value="KAK9518012.1"/>
    <property type="molecule type" value="Genomic_DNA"/>
</dbReference>
<organism evidence="2 3">
    <name type="scientific">Zoarces viviparus</name>
    <name type="common">Viviparous eelpout</name>
    <name type="synonym">Blennius viviparus</name>
    <dbReference type="NCBI Taxonomy" id="48416"/>
    <lineage>
        <taxon>Eukaryota</taxon>
        <taxon>Metazoa</taxon>
        <taxon>Chordata</taxon>
        <taxon>Craniata</taxon>
        <taxon>Vertebrata</taxon>
        <taxon>Euteleostomi</taxon>
        <taxon>Actinopterygii</taxon>
        <taxon>Neopterygii</taxon>
        <taxon>Teleostei</taxon>
        <taxon>Neoteleostei</taxon>
        <taxon>Acanthomorphata</taxon>
        <taxon>Eupercaria</taxon>
        <taxon>Perciformes</taxon>
        <taxon>Cottioidei</taxon>
        <taxon>Zoarcales</taxon>
        <taxon>Zoarcidae</taxon>
        <taxon>Zoarcinae</taxon>
        <taxon>Zoarces</taxon>
    </lineage>
</organism>
<name>A0AAW1E770_ZOAVI</name>
<dbReference type="Proteomes" id="UP001488805">
    <property type="component" value="Unassembled WGS sequence"/>
</dbReference>
<evidence type="ECO:0000256" key="1">
    <source>
        <dbReference type="SAM" id="MobiDB-lite"/>
    </source>
</evidence>
<keyword evidence="3" id="KW-1185">Reference proteome</keyword>
<sequence length="128" mass="14638">MGHCRCTELQKERGILRFPDFSQPSPLCRFHITADSKPRRRRRRRAPLASTLQSFRQLDRVVPNPPNRKRGEEIRSEGNGAAEMTCVTLLFSRDHSPIKRAGRNLTGTWLAGSHDGQVMESSIIFPRQ</sequence>